<feature type="transmembrane region" description="Helical" evidence="2">
    <location>
        <begin position="12"/>
        <end position="30"/>
    </location>
</feature>
<reference evidence="4" key="2">
    <citation type="journal article" date="2024" name="Antonie Van Leeuwenhoek">
        <title>Roseihalotalea indica gen. nov., sp. nov., a halophilic Bacteroidetes from mesopelagic Southwest Indian Ocean with higher carbohydrate metabolic potential.</title>
        <authorList>
            <person name="Chen B."/>
            <person name="Zhang M."/>
            <person name="Lin D."/>
            <person name="Ye J."/>
            <person name="Tang K."/>
        </authorList>
    </citation>
    <scope>NUCLEOTIDE SEQUENCE</scope>
    <source>
        <strain evidence="4">TK19036</strain>
    </source>
</reference>
<feature type="transmembrane region" description="Helical" evidence="2">
    <location>
        <begin position="69"/>
        <end position="86"/>
    </location>
</feature>
<evidence type="ECO:0000256" key="1">
    <source>
        <dbReference type="SAM" id="MobiDB-lite"/>
    </source>
</evidence>
<keyword evidence="2" id="KW-0812">Transmembrane</keyword>
<dbReference type="InterPro" id="IPR005530">
    <property type="entry name" value="SPW"/>
</dbReference>
<dbReference type="EMBL" id="CP120682">
    <property type="protein sequence ID" value="WKN37570.1"/>
    <property type="molecule type" value="Genomic_DNA"/>
</dbReference>
<feature type="domain" description="SPW repeat-containing integral membrane" evidence="3">
    <location>
        <begin position="9"/>
        <end position="106"/>
    </location>
</feature>
<accession>A0AA49JH33</accession>
<keyword evidence="2" id="KW-0472">Membrane</keyword>
<proteinExistence type="predicted"/>
<evidence type="ECO:0000256" key="2">
    <source>
        <dbReference type="SAM" id="Phobius"/>
    </source>
</evidence>
<evidence type="ECO:0000313" key="4">
    <source>
        <dbReference type="EMBL" id="WKN37570.1"/>
    </source>
</evidence>
<feature type="transmembrane region" description="Helical" evidence="2">
    <location>
        <begin position="36"/>
        <end position="57"/>
    </location>
</feature>
<evidence type="ECO:0000259" key="3">
    <source>
        <dbReference type="Pfam" id="PF03779"/>
    </source>
</evidence>
<feature type="region of interest" description="Disordered" evidence="1">
    <location>
        <begin position="138"/>
        <end position="194"/>
    </location>
</feature>
<protein>
    <submittedName>
        <fullName evidence="4">SPW repeat protein</fullName>
    </submittedName>
</protein>
<name>A0AA49JH33_9BACT</name>
<reference evidence="4" key="1">
    <citation type="journal article" date="2023" name="Comput. Struct. Biotechnol. J.">
        <title>Discovery of a novel marine Bacteroidetes with a rich repertoire of carbohydrate-active enzymes.</title>
        <authorList>
            <person name="Chen B."/>
            <person name="Liu G."/>
            <person name="Chen Q."/>
            <person name="Wang H."/>
            <person name="Liu L."/>
            <person name="Tang K."/>
        </authorList>
    </citation>
    <scope>NUCLEOTIDE SEQUENCE</scope>
    <source>
        <strain evidence="4">TK19036</strain>
    </source>
</reference>
<sequence>MRPIPTKIHGVLDYISALLFILSPWIFDFANGGMAQWLPVIIGVMILIISLITDYELSVTKLVPMSTHLAFDVLGGGLLTASPWLFGFADWIFWPHLLFGIFMVGSGMLTRQVPDDRAIDMAPEEEIEEKYKAGDVIDISDRRKSADQEAQRHMAKDEELDMHEDQKEAQREQDSSDVRRNRQTEDKPYQHDQL</sequence>
<feature type="transmembrane region" description="Helical" evidence="2">
    <location>
        <begin position="92"/>
        <end position="109"/>
    </location>
</feature>
<dbReference type="AlphaFoldDB" id="A0AA49JH33"/>
<dbReference type="Pfam" id="PF03779">
    <property type="entry name" value="SPW"/>
    <property type="match status" value="1"/>
</dbReference>
<gene>
    <name evidence="4" type="ORF">K4G66_02450</name>
</gene>
<keyword evidence="2" id="KW-1133">Transmembrane helix</keyword>
<organism evidence="4">
    <name type="scientific">Roseihalotalea indica</name>
    <dbReference type="NCBI Taxonomy" id="2867963"/>
    <lineage>
        <taxon>Bacteria</taxon>
        <taxon>Pseudomonadati</taxon>
        <taxon>Bacteroidota</taxon>
        <taxon>Cytophagia</taxon>
        <taxon>Cytophagales</taxon>
        <taxon>Catalimonadaceae</taxon>
        <taxon>Roseihalotalea</taxon>
    </lineage>
</organism>